<keyword evidence="2" id="KW-0812">Transmembrane</keyword>
<dbReference type="GeneID" id="20224963"/>
<keyword evidence="2" id="KW-1133">Transmembrane helix</keyword>
<dbReference type="RefSeq" id="XP_009037726.1">
    <property type="nucleotide sequence ID" value="XM_009039478.1"/>
</dbReference>
<feature type="transmembrane region" description="Helical" evidence="2">
    <location>
        <begin position="300"/>
        <end position="332"/>
    </location>
</feature>
<dbReference type="Proteomes" id="UP000002729">
    <property type="component" value="Unassembled WGS sequence"/>
</dbReference>
<organism evidence="4">
    <name type="scientific">Aureococcus anophagefferens</name>
    <name type="common">Harmful bloom alga</name>
    <dbReference type="NCBI Taxonomy" id="44056"/>
    <lineage>
        <taxon>Eukaryota</taxon>
        <taxon>Sar</taxon>
        <taxon>Stramenopiles</taxon>
        <taxon>Ochrophyta</taxon>
        <taxon>Pelagophyceae</taxon>
        <taxon>Pelagomonadales</taxon>
        <taxon>Pelagomonadaceae</taxon>
        <taxon>Aureococcus</taxon>
    </lineage>
</organism>
<keyword evidence="2" id="KW-0472">Membrane</keyword>
<dbReference type="SUPFAM" id="SSF48452">
    <property type="entry name" value="TPR-like"/>
    <property type="match status" value="1"/>
</dbReference>
<feature type="compositionally biased region" description="Pro residues" evidence="1">
    <location>
        <begin position="900"/>
        <end position="911"/>
    </location>
</feature>
<feature type="region of interest" description="Disordered" evidence="1">
    <location>
        <begin position="259"/>
        <end position="285"/>
    </location>
</feature>
<dbReference type="InParanoid" id="F0YB71"/>
<dbReference type="Gene3D" id="1.25.40.10">
    <property type="entry name" value="Tetratricopeptide repeat domain"/>
    <property type="match status" value="1"/>
</dbReference>
<dbReference type="OrthoDB" id="10663063at2759"/>
<dbReference type="AlphaFoldDB" id="F0YB71"/>
<evidence type="ECO:0000256" key="1">
    <source>
        <dbReference type="SAM" id="MobiDB-lite"/>
    </source>
</evidence>
<reference evidence="3 4" key="1">
    <citation type="journal article" date="2011" name="Proc. Natl. Acad. Sci. U.S.A.">
        <title>Niche of harmful alga Aureococcus anophagefferens revealed through ecogenomics.</title>
        <authorList>
            <person name="Gobler C.J."/>
            <person name="Berry D.L."/>
            <person name="Dyhrman S.T."/>
            <person name="Wilhelm S.W."/>
            <person name="Salamov A."/>
            <person name="Lobanov A.V."/>
            <person name="Zhang Y."/>
            <person name="Collier J.L."/>
            <person name="Wurch L.L."/>
            <person name="Kustka A.B."/>
            <person name="Dill B.D."/>
            <person name="Shah M."/>
            <person name="VerBerkmoes N.C."/>
            <person name="Kuo A."/>
            <person name="Terry A."/>
            <person name="Pangilinan J."/>
            <person name="Lindquist E.A."/>
            <person name="Lucas S."/>
            <person name="Paulsen I.T."/>
            <person name="Hattenrath-Lehmann T.K."/>
            <person name="Talmage S.C."/>
            <person name="Walker E.A."/>
            <person name="Koch F."/>
            <person name="Burson A.M."/>
            <person name="Marcoval M.A."/>
            <person name="Tang Y.Z."/>
            <person name="Lecleir G.R."/>
            <person name="Coyne K.J."/>
            <person name="Berg G.M."/>
            <person name="Bertrand E.M."/>
            <person name="Saito M.A."/>
            <person name="Gladyshev V.N."/>
            <person name="Grigoriev I.V."/>
        </authorList>
    </citation>
    <scope>NUCLEOTIDE SEQUENCE [LARGE SCALE GENOMIC DNA]</scope>
    <source>
        <strain evidence="4">CCMP 1984</strain>
    </source>
</reference>
<feature type="region of interest" description="Disordered" evidence="1">
    <location>
        <begin position="891"/>
        <end position="911"/>
    </location>
</feature>
<dbReference type="Gene3D" id="3.80.10.10">
    <property type="entry name" value="Ribonuclease Inhibitor"/>
    <property type="match status" value="1"/>
</dbReference>
<feature type="compositionally biased region" description="Low complexity" evidence="1">
    <location>
        <begin position="268"/>
        <end position="282"/>
    </location>
</feature>
<evidence type="ECO:0000256" key="2">
    <source>
        <dbReference type="SAM" id="Phobius"/>
    </source>
</evidence>
<evidence type="ECO:0000313" key="4">
    <source>
        <dbReference type="Proteomes" id="UP000002729"/>
    </source>
</evidence>
<dbReference type="InterPro" id="IPR032675">
    <property type="entry name" value="LRR_dom_sf"/>
</dbReference>
<name>F0YB71_AURAN</name>
<dbReference type="SUPFAM" id="SSF52047">
    <property type="entry name" value="RNI-like"/>
    <property type="match status" value="1"/>
</dbReference>
<evidence type="ECO:0000313" key="3">
    <source>
        <dbReference type="EMBL" id="EGB07741.1"/>
    </source>
</evidence>
<sequence length="911" mass="95582">MFEQKVEVEETNTATVYDQKFSEWYAAPADSLQSERILMAPHILLAMLCLAVAEEPRQRLAPRRRAASADDHCLEICAFASGGATCLEALPFQDEGCPSDAHIVDMPDCSGPLGLGDLCEADGECKTNKRIDNCEYVGLQVADIYRVVTKPSPAPSAVPAAAPADSPDPTNRAAASADQCLEICAFASGGATCLEALPFQDEGCPSDAHIVDMPDCSGPLGLGDLCEADGECKTNKRIDNCEYVGLQVADIYRVVTKPSASPSPAPSAVPAAAPTDSPDPTKCPSVVPTVRKRRASRRSLLFFVLLVMFVASVAGLVLCYLCLFCVGCFVAGGSRGKRGTDDVTGAFRDDVAAAQELPAVGAYEAPVASPLGEDRERSLERFIKQPNCEMAADKPDATKKADALAAAVAKEVRANAPAIEDCFRAELARTRGNASFGEGDLAGALRDWTEAVRLSGDLPGAAAESKARALGNLSMLKLSYFADVRGAVDDAAASAEADPTYAKAYARHAAALRCALGDGAPEILRAFQAADGLRLPPREEKVLKRQRLECKHRRKAYEAQVQELAERPVAPGGAPLDAHIAAKLDEHARAASAAVGEPSARGLPEAAGRRVLACLDWRRAAPPRVLDAAARAALAADAVAFGATCRAARRAADAGLAAALAPRLTWRALATAPDGALDDLRRVECADDDGALVAACLVRCPRVAEVALRGTLAFPVDAALGACGSRLTSLRLDDVSAPDGFWRAALRGCPLLYAVDAKPVRGADELCEALGKECGLLRDLELRAAFGVDVAAGKALAAGCPNLRRVAVRGGPTVDNYALEPLLRKCLRLEALALADCSAVDDELLLDVADVAADLPLALADLSLHRTSCTRAGVDALRDALAKDEHNTALRIDFDGPPADDAPPPVESPLT</sequence>
<dbReference type="KEGG" id="aaf:AURANDRAFT_64714"/>
<proteinExistence type="predicted"/>
<accession>F0YB71</accession>
<keyword evidence="4" id="KW-1185">Reference proteome</keyword>
<protein>
    <submittedName>
        <fullName evidence="3">Uncharacterized protein</fullName>
    </submittedName>
</protein>
<gene>
    <name evidence="3" type="ORF">AURANDRAFT_64714</name>
</gene>
<dbReference type="EMBL" id="GL833130">
    <property type="protein sequence ID" value="EGB07741.1"/>
    <property type="molecule type" value="Genomic_DNA"/>
</dbReference>
<dbReference type="InterPro" id="IPR011990">
    <property type="entry name" value="TPR-like_helical_dom_sf"/>
</dbReference>